<proteinExistence type="predicted"/>
<reference evidence="2" key="1">
    <citation type="submission" date="2021-01" db="EMBL/GenBank/DDBJ databases">
        <title>Fulvivirga kasyanovii gen. nov., sp nov., a novel member of the phylum Bacteroidetes isolated from seawater in a mussel farm.</title>
        <authorList>
            <person name="Zhao L.-H."/>
            <person name="Wang Z.-J."/>
        </authorList>
    </citation>
    <scope>NUCLEOTIDE SEQUENCE</scope>
    <source>
        <strain evidence="2">2943</strain>
    </source>
</reference>
<sequence>MKRIKEYKKLFNIDSAIDLKDLKKTYRNLVKEWHPDKFQEGDEKAEEAKVMSLKIIDAYHFLISIAPETKEANLDAYTKTTTESGIDGYKHKGLLLEINFTDGSTYEYFGVNSNVFNKFLNASNPYRFAKRNIFHSFLYRKSKKDAKQEESAV</sequence>
<dbReference type="PROSITE" id="PS50076">
    <property type="entry name" value="DNAJ_2"/>
    <property type="match status" value="1"/>
</dbReference>
<feature type="domain" description="J" evidence="1">
    <location>
        <begin position="6"/>
        <end position="78"/>
    </location>
</feature>
<dbReference type="Proteomes" id="UP000659388">
    <property type="component" value="Unassembled WGS sequence"/>
</dbReference>
<dbReference type="InterPro" id="IPR025309">
    <property type="entry name" value="KTSC_dom"/>
</dbReference>
<comment type="caution">
    <text evidence="2">The sequence shown here is derived from an EMBL/GenBank/DDBJ whole genome shotgun (WGS) entry which is preliminary data.</text>
</comment>
<dbReference type="EMBL" id="JAESIY010000011">
    <property type="protein sequence ID" value="MBL3658143.1"/>
    <property type="molecule type" value="Genomic_DNA"/>
</dbReference>
<dbReference type="Pfam" id="PF00226">
    <property type="entry name" value="DnaJ"/>
    <property type="match status" value="1"/>
</dbReference>
<evidence type="ECO:0000259" key="1">
    <source>
        <dbReference type="PROSITE" id="PS50076"/>
    </source>
</evidence>
<dbReference type="Pfam" id="PF13619">
    <property type="entry name" value="KTSC"/>
    <property type="match status" value="1"/>
</dbReference>
<organism evidence="2 3">
    <name type="scientific">Fulvivirga sediminis</name>
    <dbReference type="NCBI Taxonomy" id="2803949"/>
    <lineage>
        <taxon>Bacteria</taxon>
        <taxon>Pseudomonadati</taxon>
        <taxon>Bacteroidota</taxon>
        <taxon>Cytophagia</taxon>
        <taxon>Cytophagales</taxon>
        <taxon>Fulvivirgaceae</taxon>
        <taxon>Fulvivirga</taxon>
    </lineage>
</organism>
<dbReference type="Gene3D" id="1.10.287.110">
    <property type="entry name" value="DnaJ domain"/>
    <property type="match status" value="1"/>
</dbReference>
<dbReference type="InterPro" id="IPR001623">
    <property type="entry name" value="DnaJ_domain"/>
</dbReference>
<evidence type="ECO:0000313" key="2">
    <source>
        <dbReference type="EMBL" id="MBL3658143.1"/>
    </source>
</evidence>
<accession>A0A937FCY8</accession>
<gene>
    <name evidence="2" type="ORF">JL102_18470</name>
</gene>
<name>A0A937FCY8_9BACT</name>
<dbReference type="CDD" id="cd06257">
    <property type="entry name" value="DnaJ"/>
    <property type="match status" value="1"/>
</dbReference>
<dbReference type="SMART" id="SM00271">
    <property type="entry name" value="DnaJ"/>
    <property type="match status" value="1"/>
</dbReference>
<dbReference type="InterPro" id="IPR036869">
    <property type="entry name" value="J_dom_sf"/>
</dbReference>
<keyword evidence="3" id="KW-1185">Reference proteome</keyword>
<protein>
    <submittedName>
        <fullName evidence="2">KTSC domain-containing protein</fullName>
    </submittedName>
</protein>
<dbReference type="SUPFAM" id="SSF46565">
    <property type="entry name" value="Chaperone J-domain"/>
    <property type="match status" value="1"/>
</dbReference>
<evidence type="ECO:0000313" key="3">
    <source>
        <dbReference type="Proteomes" id="UP000659388"/>
    </source>
</evidence>
<dbReference type="RefSeq" id="WP_202245937.1">
    <property type="nucleotide sequence ID" value="NZ_JAESIY010000011.1"/>
</dbReference>
<dbReference type="AlphaFoldDB" id="A0A937FCY8"/>